<dbReference type="EMBL" id="SRPF01000009">
    <property type="protein sequence ID" value="TGN37987.1"/>
    <property type="molecule type" value="Genomic_DNA"/>
</dbReference>
<dbReference type="AlphaFoldDB" id="A0A4Z1BM99"/>
<reference evidence="1 2" key="1">
    <citation type="submission" date="2019-04" db="EMBL/GenBank/DDBJ databases">
        <authorList>
            <person name="Park S."/>
            <person name="Yoon J.-H."/>
        </authorList>
    </citation>
    <scope>NUCLEOTIDE SEQUENCE [LARGE SCALE GENOMIC DNA]</scope>
    <source>
        <strain evidence="1 2">HJM-18</strain>
    </source>
</reference>
<dbReference type="PANTHER" id="PTHR35175:SF2">
    <property type="entry name" value="DUF1289 DOMAIN-CONTAINING PROTEIN"/>
    <property type="match status" value="1"/>
</dbReference>
<dbReference type="PANTHER" id="PTHR35175">
    <property type="entry name" value="DUF1289 DOMAIN-CONTAINING PROTEIN"/>
    <property type="match status" value="1"/>
</dbReference>
<organism evidence="1 2">
    <name type="scientific">Marinobacter confluentis</name>
    <dbReference type="NCBI Taxonomy" id="1697557"/>
    <lineage>
        <taxon>Bacteria</taxon>
        <taxon>Pseudomonadati</taxon>
        <taxon>Pseudomonadota</taxon>
        <taxon>Gammaproteobacteria</taxon>
        <taxon>Pseudomonadales</taxon>
        <taxon>Marinobacteraceae</taxon>
        <taxon>Marinobacter</taxon>
    </lineage>
</organism>
<proteinExistence type="predicted"/>
<dbReference type="InterPro" id="IPR010710">
    <property type="entry name" value="DUF1289"/>
</dbReference>
<keyword evidence="2" id="KW-1185">Reference proteome</keyword>
<sequence>MRRQDRVQSPCVSICALDENDLCIGCHRTSDEIMSWPRLDDDQRRKVLEQVAKREEKVGL</sequence>
<dbReference type="Pfam" id="PF06945">
    <property type="entry name" value="DUF1289"/>
    <property type="match status" value="1"/>
</dbReference>
<evidence type="ECO:0000313" key="1">
    <source>
        <dbReference type="EMBL" id="TGN37987.1"/>
    </source>
</evidence>
<protein>
    <submittedName>
        <fullName evidence="1">DUF1289 domain-containing protein</fullName>
    </submittedName>
</protein>
<accession>A0A4Z1BM99</accession>
<comment type="caution">
    <text evidence="1">The sequence shown here is derived from an EMBL/GenBank/DDBJ whole genome shotgun (WGS) entry which is preliminary data.</text>
</comment>
<dbReference type="RefSeq" id="WP_135804683.1">
    <property type="nucleotide sequence ID" value="NZ_SRPF01000009.1"/>
</dbReference>
<gene>
    <name evidence="1" type="ORF">E5Q11_17175</name>
</gene>
<evidence type="ECO:0000313" key="2">
    <source>
        <dbReference type="Proteomes" id="UP000298325"/>
    </source>
</evidence>
<name>A0A4Z1BM99_9GAMM</name>
<dbReference type="Proteomes" id="UP000298325">
    <property type="component" value="Unassembled WGS sequence"/>
</dbReference>
<dbReference type="OrthoDB" id="9811423at2"/>